<protein>
    <submittedName>
        <fullName evidence="2">Uncharacterized protein</fullName>
    </submittedName>
</protein>
<gene>
    <name evidence="2" type="ORF">JOC73_002623</name>
</gene>
<keyword evidence="1" id="KW-1133">Transmembrane helix</keyword>
<comment type="caution">
    <text evidence="2">The sequence shown here is derived from an EMBL/GenBank/DDBJ whole genome shotgun (WGS) entry which is preliminary data.</text>
</comment>
<reference evidence="2 3" key="1">
    <citation type="submission" date="2021-01" db="EMBL/GenBank/DDBJ databases">
        <title>Genomic Encyclopedia of Type Strains, Phase IV (KMG-IV): sequencing the most valuable type-strain genomes for metagenomic binning, comparative biology and taxonomic classification.</title>
        <authorList>
            <person name="Goeker M."/>
        </authorList>
    </citation>
    <scope>NUCLEOTIDE SEQUENCE [LARGE SCALE GENOMIC DNA]</scope>
    <source>
        <strain evidence="2 3">DSM 25890</strain>
    </source>
</reference>
<accession>A0ABS2NT51</accession>
<keyword evidence="1" id="KW-0812">Transmembrane</keyword>
<sequence length="140" mass="16026">MDITGVLTVVAISGITIAGIGTAFYYYKKRNLENFFNQVQEHSKQVPKQKKHSFQLLMFKETLLAAKKKKSDKSSFAAKLQNPKYLEIQLMQMTKILKDPSNVQDKTMKQSLKLHQDYLAWEKAKIADAKKEVEDKAKAS</sequence>
<evidence type="ECO:0000256" key="1">
    <source>
        <dbReference type="SAM" id="Phobius"/>
    </source>
</evidence>
<evidence type="ECO:0000313" key="2">
    <source>
        <dbReference type="EMBL" id="MBM7616047.1"/>
    </source>
</evidence>
<proteinExistence type="predicted"/>
<name>A0ABS2NT51_9FIRM</name>
<keyword evidence="1" id="KW-0472">Membrane</keyword>
<evidence type="ECO:0000313" key="3">
    <source>
        <dbReference type="Proteomes" id="UP001314796"/>
    </source>
</evidence>
<organism evidence="2 3">
    <name type="scientific">Alkaliphilus hydrothermalis</name>
    <dbReference type="NCBI Taxonomy" id="1482730"/>
    <lineage>
        <taxon>Bacteria</taxon>
        <taxon>Bacillati</taxon>
        <taxon>Bacillota</taxon>
        <taxon>Clostridia</taxon>
        <taxon>Peptostreptococcales</taxon>
        <taxon>Natronincolaceae</taxon>
        <taxon>Alkaliphilus</taxon>
    </lineage>
</organism>
<dbReference type="RefSeq" id="WP_204403890.1">
    <property type="nucleotide sequence ID" value="NZ_JAFBEE010000023.1"/>
</dbReference>
<keyword evidence="3" id="KW-1185">Reference proteome</keyword>
<feature type="transmembrane region" description="Helical" evidence="1">
    <location>
        <begin position="6"/>
        <end position="27"/>
    </location>
</feature>
<dbReference type="EMBL" id="JAFBEE010000023">
    <property type="protein sequence ID" value="MBM7616047.1"/>
    <property type="molecule type" value="Genomic_DNA"/>
</dbReference>
<dbReference type="Proteomes" id="UP001314796">
    <property type="component" value="Unassembled WGS sequence"/>
</dbReference>